<dbReference type="PANTHER" id="PTHR47041">
    <property type="entry name" value="SEC14 CYTOSOLIC FACTOR FAMILY PROTEIN / PHOSPHOGLYCERIDE TRANSFER FAMILY PROTEIN"/>
    <property type="match status" value="1"/>
</dbReference>
<feature type="domain" description="CRAL-TRIO" evidence="1">
    <location>
        <begin position="260"/>
        <end position="406"/>
    </location>
</feature>
<dbReference type="Proteomes" id="UP000326396">
    <property type="component" value="Linkage Group LG17"/>
</dbReference>
<protein>
    <recommendedName>
        <fullName evidence="1">CRAL-TRIO domain-containing protein</fullName>
    </recommendedName>
</protein>
<organism evidence="2 3">
    <name type="scientific">Mikania micrantha</name>
    <name type="common">bitter vine</name>
    <dbReference type="NCBI Taxonomy" id="192012"/>
    <lineage>
        <taxon>Eukaryota</taxon>
        <taxon>Viridiplantae</taxon>
        <taxon>Streptophyta</taxon>
        <taxon>Embryophyta</taxon>
        <taxon>Tracheophyta</taxon>
        <taxon>Spermatophyta</taxon>
        <taxon>Magnoliopsida</taxon>
        <taxon>eudicotyledons</taxon>
        <taxon>Gunneridae</taxon>
        <taxon>Pentapetalae</taxon>
        <taxon>asterids</taxon>
        <taxon>campanulids</taxon>
        <taxon>Asterales</taxon>
        <taxon>Asteraceae</taxon>
        <taxon>Asteroideae</taxon>
        <taxon>Heliantheae alliance</taxon>
        <taxon>Eupatorieae</taxon>
        <taxon>Mikania</taxon>
    </lineage>
</organism>
<sequence length="493" mass="55770">MEEPFQSHVPATSFKAAGSMTSRKDSKLTLEASGSKSLSHMYLKKIPLLSNNGKIRKSTAVDMALFLLKIGALETVRRLSKSRCPFVWSGLQALQVFCYPPLKWLQRWNPFRNLIKGAQILSRPLLVLSIATTFSNQSGQDSFESDDIENSDRRSDCDAVLESHPELPPPQPAVYVRDDVEARTHQITPNWLLNLYKELDNQGVHLPERINEDELCRFHTAANGDFSCLLTLVKKSIHWRETYRILSQEELEIWSNMVFWHGSDVKKRPCLFIRLVACISLPPSERPRFAQAIISQVEHGILHLVDAENPHITVLVDCEGLSLRFPMQLLRSCSVTLQENYPNRLGCLFVIRLPPVGRVIAQTFIQVLKPATRQKLKIVGRMYKTTLSEYLQTFPAYLGGDCACSRCSKLSNSHMQLPQFDEHTSNRQLNADDEGFQSFGPNYESHDVNEVCEQVLRSAVIGLLMIWVLIAFIAGITDPESRPSLPHLGGMSE</sequence>
<dbReference type="PANTHER" id="PTHR47041:SF2">
    <property type="entry name" value="SEC14 CYTOSOLIC FACTOR FAMILY PROTEIN _ PHOSPHOGLYCERIDE TRANSFER FAMILY PROTEIN"/>
    <property type="match status" value="1"/>
</dbReference>
<proteinExistence type="predicted"/>
<evidence type="ECO:0000313" key="2">
    <source>
        <dbReference type="EMBL" id="KAD5317582.1"/>
    </source>
</evidence>
<dbReference type="SMART" id="SM00516">
    <property type="entry name" value="SEC14"/>
    <property type="match status" value="1"/>
</dbReference>
<dbReference type="OrthoDB" id="1434354at2759"/>
<dbReference type="InterPro" id="IPR001251">
    <property type="entry name" value="CRAL-TRIO_dom"/>
</dbReference>
<dbReference type="Gene3D" id="3.40.525.10">
    <property type="entry name" value="CRAL-TRIO lipid binding domain"/>
    <property type="match status" value="1"/>
</dbReference>
<dbReference type="CDD" id="cd00170">
    <property type="entry name" value="SEC14"/>
    <property type="match status" value="1"/>
</dbReference>
<dbReference type="PROSITE" id="PS50191">
    <property type="entry name" value="CRAL_TRIO"/>
    <property type="match status" value="1"/>
</dbReference>
<evidence type="ECO:0000259" key="1">
    <source>
        <dbReference type="PROSITE" id="PS50191"/>
    </source>
</evidence>
<evidence type="ECO:0000313" key="3">
    <source>
        <dbReference type="Proteomes" id="UP000326396"/>
    </source>
</evidence>
<dbReference type="SUPFAM" id="SSF52087">
    <property type="entry name" value="CRAL/TRIO domain"/>
    <property type="match status" value="1"/>
</dbReference>
<gene>
    <name evidence="2" type="ORF">E3N88_17528</name>
</gene>
<reference evidence="2 3" key="1">
    <citation type="submission" date="2019-05" db="EMBL/GenBank/DDBJ databases">
        <title>Mikania micrantha, genome provides insights into the molecular mechanism of rapid growth.</title>
        <authorList>
            <person name="Liu B."/>
        </authorList>
    </citation>
    <scope>NUCLEOTIDE SEQUENCE [LARGE SCALE GENOMIC DNA]</scope>
    <source>
        <strain evidence="2">NLD-2019</strain>
        <tissue evidence="2">Leaf</tissue>
    </source>
</reference>
<dbReference type="AlphaFoldDB" id="A0A5N6NS43"/>
<name>A0A5N6NS43_9ASTR</name>
<accession>A0A5N6NS43</accession>
<dbReference type="EMBL" id="SZYD01000009">
    <property type="protein sequence ID" value="KAD5317582.1"/>
    <property type="molecule type" value="Genomic_DNA"/>
</dbReference>
<dbReference type="InterPro" id="IPR036865">
    <property type="entry name" value="CRAL-TRIO_dom_sf"/>
</dbReference>
<dbReference type="Pfam" id="PF00650">
    <property type="entry name" value="CRAL_TRIO"/>
    <property type="match status" value="1"/>
</dbReference>
<comment type="caution">
    <text evidence="2">The sequence shown here is derived from an EMBL/GenBank/DDBJ whole genome shotgun (WGS) entry which is preliminary data.</text>
</comment>
<keyword evidence="3" id="KW-1185">Reference proteome</keyword>